<keyword evidence="2" id="KW-1185">Reference proteome</keyword>
<proteinExistence type="predicted"/>
<reference evidence="1" key="1">
    <citation type="submission" date="2022-07" db="EMBL/GenBank/DDBJ databases">
        <title>Marinobacter iranensis a new bacterium isolate from a hipersaline lake in Iran.</title>
        <authorList>
            <person name="Mohammad A.M.A."/>
            <person name="Cristina S.-P."/>
            <person name="Antonio V."/>
        </authorList>
    </citation>
    <scope>NUCLEOTIDE SEQUENCE</scope>
    <source>
        <strain evidence="1">71-i</strain>
    </source>
</reference>
<organism evidence="1 2">
    <name type="scientific">Marinobacter iranensis</name>
    <dbReference type="NCBI Taxonomy" id="2962607"/>
    <lineage>
        <taxon>Bacteria</taxon>
        <taxon>Pseudomonadati</taxon>
        <taxon>Pseudomonadota</taxon>
        <taxon>Gammaproteobacteria</taxon>
        <taxon>Pseudomonadales</taxon>
        <taxon>Marinobacteraceae</taxon>
        <taxon>Marinobacter</taxon>
    </lineage>
</organism>
<dbReference type="RefSeq" id="WP_275710737.1">
    <property type="nucleotide sequence ID" value="NZ_JANCMW010000270.1"/>
</dbReference>
<dbReference type="Proteomes" id="UP001143391">
    <property type="component" value="Unassembled WGS sequence"/>
</dbReference>
<evidence type="ECO:0000313" key="2">
    <source>
        <dbReference type="Proteomes" id="UP001143391"/>
    </source>
</evidence>
<sequence length="86" mass="9427">PKLLADLGTDRWEVRSFLGEAGLPQALPEKAEDRAKSLASVVAVKCRRPLPAGRDMALVWGKDIKSASGRAAGTDQRFDFTVRKEF</sequence>
<dbReference type="EMBL" id="JANCMW010000270">
    <property type="protein sequence ID" value="MDF0752966.1"/>
    <property type="molecule type" value="Genomic_DNA"/>
</dbReference>
<evidence type="ECO:0000313" key="1">
    <source>
        <dbReference type="EMBL" id="MDF0752966.1"/>
    </source>
</evidence>
<accession>A0ABT5YHE5</accession>
<gene>
    <name evidence="1" type="ORF">NLU14_22325</name>
</gene>
<feature type="non-terminal residue" evidence="1">
    <location>
        <position position="86"/>
    </location>
</feature>
<feature type="non-terminal residue" evidence="1">
    <location>
        <position position="1"/>
    </location>
</feature>
<name>A0ABT5YHE5_9GAMM</name>
<comment type="caution">
    <text evidence="1">The sequence shown here is derived from an EMBL/GenBank/DDBJ whole genome shotgun (WGS) entry which is preliminary data.</text>
</comment>
<protein>
    <submittedName>
        <fullName evidence="1">Uncharacterized protein</fullName>
    </submittedName>
</protein>